<keyword evidence="2" id="KW-0808">Transferase</keyword>
<proteinExistence type="predicted"/>
<gene>
    <name evidence="5" type="ORF">GCM10010201_31760</name>
</gene>
<accession>A0ABN3NU51</accession>
<keyword evidence="1" id="KW-0328">Glycosyltransferase</keyword>
<feature type="domain" description="Glycosyltransferase subfamily 4-like N-terminal" evidence="4">
    <location>
        <begin position="106"/>
        <end position="220"/>
    </location>
</feature>
<organism evidence="5 6">
    <name type="scientific">Pilimelia columellifera subsp. columellifera</name>
    <dbReference type="NCBI Taxonomy" id="706583"/>
    <lineage>
        <taxon>Bacteria</taxon>
        <taxon>Bacillati</taxon>
        <taxon>Actinomycetota</taxon>
        <taxon>Actinomycetes</taxon>
        <taxon>Micromonosporales</taxon>
        <taxon>Micromonosporaceae</taxon>
        <taxon>Pilimelia</taxon>
    </lineage>
</organism>
<dbReference type="InterPro" id="IPR028098">
    <property type="entry name" value="Glyco_trans_4-like_N"/>
</dbReference>
<evidence type="ECO:0000313" key="6">
    <source>
        <dbReference type="Proteomes" id="UP001499978"/>
    </source>
</evidence>
<protein>
    <recommendedName>
        <fullName evidence="7">Glycosyltransferase</fullName>
    </recommendedName>
</protein>
<keyword evidence="6" id="KW-1185">Reference proteome</keyword>
<reference evidence="5 6" key="1">
    <citation type="journal article" date="2019" name="Int. J. Syst. Evol. Microbiol.">
        <title>The Global Catalogue of Microorganisms (GCM) 10K type strain sequencing project: providing services to taxonomists for standard genome sequencing and annotation.</title>
        <authorList>
            <consortium name="The Broad Institute Genomics Platform"/>
            <consortium name="The Broad Institute Genome Sequencing Center for Infectious Disease"/>
            <person name="Wu L."/>
            <person name="Ma J."/>
        </authorList>
    </citation>
    <scope>NUCLEOTIDE SEQUENCE [LARGE SCALE GENOMIC DNA]</scope>
    <source>
        <strain evidence="5 6">JCM 3367</strain>
    </source>
</reference>
<dbReference type="Gene3D" id="3.40.50.2000">
    <property type="entry name" value="Glycogen Phosphorylase B"/>
    <property type="match status" value="2"/>
</dbReference>
<evidence type="ECO:0000256" key="2">
    <source>
        <dbReference type="ARBA" id="ARBA00022679"/>
    </source>
</evidence>
<evidence type="ECO:0008006" key="7">
    <source>
        <dbReference type="Google" id="ProtNLM"/>
    </source>
</evidence>
<dbReference type="SUPFAM" id="SSF53756">
    <property type="entry name" value="UDP-Glycosyltransferase/glycogen phosphorylase"/>
    <property type="match status" value="1"/>
</dbReference>
<feature type="domain" description="Glycosyl transferase family 1" evidence="3">
    <location>
        <begin position="250"/>
        <end position="404"/>
    </location>
</feature>
<dbReference type="PANTHER" id="PTHR12526">
    <property type="entry name" value="GLYCOSYLTRANSFERASE"/>
    <property type="match status" value="1"/>
</dbReference>
<dbReference type="CDD" id="cd03801">
    <property type="entry name" value="GT4_PimA-like"/>
    <property type="match status" value="1"/>
</dbReference>
<evidence type="ECO:0000259" key="3">
    <source>
        <dbReference type="Pfam" id="PF00534"/>
    </source>
</evidence>
<evidence type="ECO:0000256" key="1">
    <source>
        <dbReference type="ARBA" id="ARBA00022676"/>
    </source>
</evidence>
<name>A0ABN3NU51_9ACTN</name>
<dbReference type="Proteomes" id="UP001499978">
    <property type="component" value="Unassembled WGS sequence"/>
</dbReference>
<evidence type="ECO:0000313" key="5">
    <source>
        <dbReference type="EMBL" id="GAA2530030.1"/>
    </source>
</evidence>
<comment type="caution">
    <text evidence="5">The sequence shown here is derived from an EMBL/GenBank/DDBJ whole genome shotgun (WGS) entry which is preliminary data.</text>
</comment>
<dbReference type="EMBL" id="BAAARY010000019">
    <property type="protein sequence ID" value="GAA2530030.1"/>
    <property type="molecule type" value="Genomic_DNA"/>
</dbReference>
<dbReference type="InterPro" id="IPR001296">
    <property type="entry name" value="Glyco_trans_1"/>
</dbReference>
<dbReference type="PANTHER" id="PTHR12526:SF600">
    <property type="entry name" value="GLYCOSYL TRANSFERASE GROUP 1"/>
    <property type="match status" value="1"/>
</dbReference>
<evidence type="ECO:0000259" key="4">
    <source>
        <dbReference type="Pfam" id="PF13439"/>
    </source>
</evidence>
<dbReference type="Pfam" id="PF00534">
    <property type="entry name" value="Glycos_transf_1"/>
    <property type="match status" value="1"/>
</dbReference>
<dbReference type="Pfam" id="PF13439">
    <property type="entry name" value="Glyco_transf_4"/>
    <property type="match status" value="1"/>
</dbReference>
<sequence>MVRGRIVMLVDNAVEGDSRVQKTARSAAAAGWAVTLLGRADSVARSWRVGEAKVRLLPMGGAGGASVGRRGRERLRRSRLVGLLRRPVDLALVRFWRWRLGDGAWRRLEPSLWEFEAAYGPAIDALAPDIIHAHDFRMLGVGARAVLRARASGRAAKLVWDAHEFLPGIQPWRDHARWLPAHRGHEREYARHADAVVTVSPELARLLQREHHLPRLPSVVLNAPDIAPGVPITLDGGPDTLRVRCGLGPGVPLLVYSGACAPARGLALAVRALPRLPGAHLALVVNQPDGPHARELVALARQLGVADRLRLLDYVPADRVAAALADADAGIIPIQRWPNHEIALITKFFEYAHARLPIVVSDVRVMAATVRDTGQGEVFRADDLDDYVRAVRAVLGDPARYRAAYARAGLLDGWGWSAQARVLNELYTRLTNDTVDLV</sequence>